<keyword evidence="2 5" id="KW-0132">Cell division</keyword>
<dbReference type="InterPro" id="IPR050696">
    <property type="entry name" value="FtsA/MreB"/>
</dbReference>
<dbReference type="GO" id="GO:0051301">
    <property type="term" value="P:cell division"/>
    <property type="evidence" value="ECO:0007669"/>
    <property type="project" value="UniProtKB-KW"/>
</dbReference>
<dbReference type="Proteomes" id="UP000620874">
    <property type="component" value="Unassembled WGS sequence"/>
</dbReference>
<evidence type="ECO:0000256" key="1">
    <source>
        <dbReference type="ARBA" id="ARBA00022475"/>
    </source>
</evidence>
<protein>
    <recommendedName>
        <fullName evidence="5">Cell division protein FtsA</fullName>
    </recommendedName>
</protein>
<dbReference type="HAMAP" id="MF_02033">
    <property type="entry name" value="FtsA"/>
    <property type="match status" value="1"/>
</dbReference>
<comment type="subunit">
    <text evidence="5">Self-interacts. Interacts with FtsZ.</text>
</comment>
<comment type="caution">
    <text evidence="8">The sequence shown here is derived from an EMBL/GenBank/DDBJ whole genome shotgun (WGS) entry which is preliminary data.</text>
</comment>
<dbReference type="CDD" id="cd24048">
    <property type="entry name" value="ASKHA_NBD_FtsA"/>
    <property type="match status" value="1"/>
</dbReference>
<evidence type="ECO:0000313" key="9">
    <source>
        <dbReference type="Proteomes" id="UP000620874"/>
    </source>
</evidence>
<sequence length="524" mass="59030">MAVTDFIAAIELGSSKITGVAGKKNADGSIHILAYASEHSSDCIRKGIIYNLDKTTQCLASVIGKLEEQLQASIKKVYVGIGGQSLRSIRNTETKQLDTEVKISQALIDELMKNNREMALMDQEMLAVEPQEYKVGNQLTTEPVGIPTEHIEAHYVNIIGRNTLRSNIRQCVRQAGYEVADYLLSPIVTANIVLTASEKRSGCALVDLGADTTTVSVYKNNILRHLAVIPLGSNNITKDIASLQIEEEDAEQLKLRYASAYTEPSEEEDINQEYAIDGRCSIRARKLEDIVEARTLEILENVWNQIKLSGYSNELHAGIILTGGASQLPNLNKAFITVTKIDKIRIAQTGNIELTDDHQDITPNGSQNTLIGLLAAGKDNCCKIDPHKSQLSWIQQQEEDDEAQKKVEEERKRKEEEERRKKEEEERKKQLEAERIRQEQERAQKRLRECEALISEAKRLAERKKYKDALSKLEEAKSLKVADKEAELDDLYQTINKQKSENTPFKKLFNFLKTEADEMMKGEN</sequence>
<dbReference type="PANTHER" id="PTHR32432:SF4">
    <property type="entry name" value="CELL DIVISION PROTEIN FTSA"/>
    <property type="match status" value="1"/>
</dbReference>
<dbReference type="InterPro" id="IPR003494">
    <property type="entry name" value="SHS2_FtsA"/>
</dbReference>
<comment type="function">
    <text evidence="5">Cell division protein that is involved in the assembly of the Z ring. May serve as a membrane anchor for the Z ring.</text>
</comment>
<dbReference type="InterPro" id="IPR043129">
    <property type="entry name" value="ATPase_NBD"/>
</dbReference>
<dbReference type="SUPFAM" id="SSF53067">
    <property type="entry name" value="Actin-like ATPase domain"/>
    <property type="match status" value="2"/>
</dbReference>
<dbReference type="InterPro" id="IPR020823">
    <property type="entry name" value="Cell_div_FtsA"/>
</dbReference>
<evidence type="ECO:0000259" key="7">
    <source>
        <dbReference type="SMART" id="SM00842"/>
    </source>
</evidence>
<feature type="region of interest" description="Disordered" evidence="6">
    <location>
        <begin position="392"/>
        <end position="433"/>
    </location>
</feature>
<dbReference type="Gene3D" id="3.30.420.40">
    <property type="match status" value="1"/>
</dbReference>
<keyword evidence="9" id="KW-1185">Reference proteome</keyword>
<keyword evidence="4 5" id="KW-0131">Cell cycle</keyword>
<proteinExistence type="inferred from homology"/>
<evidence type="ECO:0000256" key="5">
    <source>
        <dbReference type="HAMAP-Rule" id="MF_02033"/>
    </source>
</evidence>
<evidence type="ECO:0000256" key="4">
    <source>
        <dbReference type="ARBA" id="ARBA00023306"/>
    </source>
</evidence>
<dbReference type="NCBIfam" id="TIGR01174">
    <property type="entry name" value="ftsA"/>
    <property type="match status" value="1"/>
</dbReference>
<dbReference type="RefSeq" id="WP_191764933.1">
    <property type="nucleotide sequence ID" value="NZ_JACSPP010000055.1"/>
</dbReference>
<keyword evidence="3 5" id="KW-0472">Membrane</keyword>
<dbReference type="Pfam" id="PF14450">
    <property type="entry name" value="FtsA"/>
    <property type="match status" value="1"/>
</dbReference>
<evidence type="ECO:0000256" key="2">
    <source>
        <dbReference type="ARBA" id="ARBA00022618"/>
    </source>
</evidence>
<evidence type="ECO:0000313" key="8">
    <source>
        <dbReference type="EMBL" id="MBD8041526.1"/>
    </source>
</evidence>
<dbReference type="SMART" id="SM00842">
    <property type="entry name" value="FtsA"/>
    <property type="match status" value="1"/>
</dbReference>
<comment type="subcellular location">
    <subcellularLocation>
        <location evidence="5">Cell membrane</location>
        <topology evidence="5">Peripheral membrane protein</topology>
        <orientation evidence="5">Cytoplasmic side</orientation>
    </subcellularLocation>
    <text evidence="5">Localizes to the Z ring in an FtsZ-dependent manner. Targeted to the membrane through a conserved C-terminal amphipathic helix.</text>
</comment>
<evidence type="ECO:0000256" key="6">
    <source>
        <dbReference type="SAM" id="MobiDB-lite"/>
    </source>
</evidence>
<keyword evidence="1 5" id="KW-1003">Cell membrane</keyword>
<feature type="domain" description="SHS2" evidence="7">
    <location>
        <begin position="7"/>
        <end position="193"/>
    </location>
</feature>
<dbReference type="PANTHER" id="PTHR32432">
    <property type="entry name" value="CELL DIVISION PROTEIN FTSA-RELATED"/>
    <property type="match status" value="1"/>
</dbReference>
<comment type="similarity">
    <text evidence="5">Belongs to the FtsA/MreB family.</text>
</comment>
<accession>A0ABR8YBC9</accession>
<dbReference type="EMBL" id="JACSPP010000055">
    <property type="protein sequence ID" value="MBD8041526.1"/>
    <property type="molecule type" value="Genomic_DNA"/>
</dbReference>
<gene>
    <name evidence="5 8" type="primary">ftsA</name>
    <name evidence="8" type="ORF">H9625_13965</name>
</gene>
<organism evidence="8 9">
    <name type="scientific">Phocaeicola intestinalis</name>
    <dbReference type="NCBI Taxonomy" id="2762212"/>
    <lineage>
        <taxon>Bacteria</taxon>
        <taxon>Pseudomonadati</taxon>
        <taxon>Bacteroidota</taxon>
        <taxon>Bacteroidia</taxon>
        <taxon>Bacteroidales</taxon>
        <taxon>Bacteroidaceae</taxon>
        <taxon>Phocaeicola</taxon>
    </lineage>
</organism>
<feature type="compositionally biased region" description="Basic and acidic residues" evidence="6">
    <location>
        <begin position="403"/>
        <end position="433"/>
    </location>
</feature>
<dbReference type="Pfam" id="PF02491">
    <property type="entry name" value="SHS2_FTSA"/>
    <property type="match status" value="1"/>
</dbReference>
<evidence type="ECO:0000256" key="3">
    <source>
        <dbReference type="ARBA" id="ARBA00023136"/>
    </source>
</evidence>
<reference evidence="8 9" key="1">
    <citation type="submission" date="2020-08" db="EMBL/GenBank/DDBJ databases">
        <title>A Genomic Blueprint of the Chicken Gut Microbiome.</title>
        <authorList>
            <person name="Gilroy R."/>
            <person name="Ravi A."/>
            <person name="Getino M."/>
            <person name="Pursley I."/>
            <person name="Horton D.L."/>
            <person name="Alikhan N.-F."/>
            <person name="Baker D."/>
            <person name="Gharbi K."/>
            <person name="Hall N."/>
            <person name="Watson M."/>
            <person name="Adriaenssens E.M."/>
            <person name="Foster-Nyarko E."/>
            <person name="Jarju S."/>
            <person name="Secka A."/>
            <person name="Antonio M."/>
            <person name="Oren A."/>
            <person name="Chaudhuri R."/>
            <person name="La Ragione R.M."/>
            <person name="Hildebrand F."/>
            <person name="Pallen M.J."/>
        </authorList>
    </citation>
    <scope>NUCLEOTIDE SEQUENCE [LARGE SCALE GENOMIC DNA]</scope>
    <source>
        <strain evidence="8 9">Sa1CVN1</strain>
    </source>
</reference>
<name>A0ABR8YBC9_9BACT</name>